<evidence type="ECO:0000313" key="1">
    <source>
        <dbReference type="EMBL" id="TCS70707.1"/>
    </source>
</evidence>
<organism evidence="1 2">
    <name type="scientific">Sulfuritortus calidifontis</name>
    <dbReference type="NCBI Taxonomy" id="1914471"/>
    <lineage>
        <taxon>Bacteria</taxon>
        <taxon>Pseudomonadati</taxon>
        <taxon>Pseudomonadota</taxon>
        <taxon>Betaproteobacteria</taxon>
        <taxon>Nitrosomonadales</taxon>
        <taxon>Thiobacillaceae</taxon>
        <taxon>Sulfuritortus</taxon>
    </lineage>
</organism>
<keyword evidence="2" id="KW-1185">Reference proteome</keyword>
<proteinExistence type="predicted"/>
<comment type="caution">
    <text evidence="1">The sequence shown here is derived from an EMBL/GenBank/DDBJ whole genome shotgun (WGS) entry which is preliminary data.</text>
</comment>
<name>A0A4R3JTF9_9PROT</name>
<reference evidence="1 2" key="1">
    <citation type="submission" date="2019-03" db="EMBL/GenBank/DDBJ databases">
        <title>Genomic Encyclopedia of Type Strains, Phase IV (KMG-IV): sequencing the most valuable type-strain genomes for metagenomic binning, comparative biology and taxonomic classification.</title>
        <authorList>
            <person name="Goeker M."/>
        </authorList>
    </citation>
    <scope>NUCLEOTIDE SEQUENCE [LARGE SCALE GENOMIC DNA]</scope>
    <source>
        <strain evidence="1 2">DSM 103923</strain>
    </source>
</reference>
<dbReference type="EMBL" id="SLZY01000014">
    <property type="protein sequence ID" value="TCS70707.1"/>
    <property type="molecule type" value="Genomic_DNA"/>
</dbReference>
<protein>
    <submittedName>
        <fullName evidence="1">Uncharacterized protein</fullName>
    </submittedName>
</protein>
<sequence length="203" mass="23374">MEDKKQKLIEIVRGAARKTTRRKPARPAPAVRIEGSHNIVGDGNTVIHAQTVRPRNTIDPRASELSEAQKLRLRELLNEWIAVHNTVRTRARPLTHAAAWSSFQKKFRVTSYHILPLARFDEAVRWLQQQRARIDGMKTAPLRDARWRARQIAYIKARCKNQLGDAELYRAYIQRRFCKSSLAELTDDELAATRAYIAQKTPA</sequence>
<evidence type="ECO:0000313" key="2">
    <source>
        <dbReference type="Proteomes" id="UP000295135"/>
    </source>
</evidence>
<accession>A0A4R3JTF9</accession>
<dbReference type="AlphaFoldDB" id="A0A4R3JTF9"/>
<dbReference type="OrthoDB" id="8613261at2"/>
<gene>
    <name evidence="1" type="ORF">EDC61_11434</name>
</gene>
<dbReference type="RefSeq" id="WP_126463922.1">
    <property type="nucleotide sequence ID" value="NZ_AP018721.1"/>
</dbReference>
<dbReference type="Proteomes" id="UP000295135">
    <property type="component" value="Unassembled WGS sequence"/>
</dbReference>